<evidence type="ECO:0000256" key="3">
    <source>
        <dbReference type="ARBA" id="ARBA00022692"/>
    </source>
</evidence>
<dbReference type="PANTHER" id="PTHR35007">
    <property type="entry name" value="INTEGRAL MEMBRANE PROTEIN-RELATED"/>
    <property type="match status" value="1"/>
</dbReference>
<comment type="subcellular location">
    <subcellularLocation>
        <location evidence="1">Cell membrane</location>
        <topology evidence="1">Multi-pass membrane protein</topology>
    </subcellularLocation>
</comment>
<feature type="transmembrane region" description="Helical" evidence="6">
    <location>
        <begin position="269"/>
        <end position="292"/>
    </location>
</feature>
<evidence type="ECO:0000256" key="4">
    <source>
        <dbReference type="ARBA" id="ARBA00022989"/>
    </source>
</evidence>
<evidence type="ECO:0000313" key="8">
    <source>
        <dbReference type="EMBL" id="CAB4880480.1"/>
    </source>
</evidence>
<protein>
    <submittedName>
        <fullName evidence="8">Unannotated protein</fullName>
    </submittedName>
</protein>
<reference evidence="8" key="1">
    <citation type="submission" date="2020-05" db="EMBL/GenBank/DDBJ databases">
        <authorList>
            <person name="Chiriac C."/>
            <person name="Salcher M."/>
            <person name="Ghai R."/>
            <person name="Kavagutti S V."/>
        </authorList>
    </citation>
    <scope>NUCLEOTIDE SEQUENCE</scope>
</reference>
<dbReference type="PANTHER" id="PTHR35007:SF2">
    <property type="entry name" value="PILUS ASSEMBLE PROTEIN"/>
    <property type="match status" value="1"/>
</dbReference>
<keyword evidence="2" id="KW-1003">Cell membrane</keyword>
<name>A0A6J7EGM0_9ZZZZ</name>
<feature type="transmembrane region" description="Helical" evidence="6">
    <location>
        <begin position="98"/>
        <end position="116"/>
    </location>
</feature>
<sequence length="300" mass="30811">MSPQAAGAMLGLAFACGALLAAARLGATRTPGLARRIAPFVPASAASVALRRPPASTMSTVVALLRPSPSAASVNSLRERLARAGRAGEVDQYRIEQVAFGLTGVLAGGALGLVAVARSGPAIAMLLLPLFGAGVALLLADRRLARQASRRRTRVSQQLPTVAELLAFAVAAGESPVVAIERVTRTVSGDLSGEFAGAIADLRAGAPLDSALRGVASRTASPEVERFVDGLVVAIERGTPLVDVLRAQAADARAAGRRSLIETAGRKDVLMLVPVVFLILPTVVLIALFPGFQSLQLVVP</sequence>
<keyword evidence="5 6" id="KW-0472">Membrane</keyword>
<dbReference type="EMBL" id="CAFBLS010000157">
    <property type="protein sequence ID" value="CAB4880480.1"/>
    <property type="molecule type" value="Genomic_DNA"/>
</dbReference>
<evidence type="ECO:0000259" key="7">
    <source>
        <dbReference type="Pfam" id="PF00482"/>
    </source>
</evidence>
<gene>
    <name evidence="8" type="ORF">UFOPK3402_01264</name>
</gene>
<evidence type="ECO:0000256" key="1">
    <source>
        <dbReference type="ARBA" id="ARBA00004651"/>
    </source>
</evidence>
<dbReference type="InterPro" id="IPR018076">
    <property type="entry name" value="T2SS_GspF_dom"/>
</dbReference>
<dbReference type="AlphaFoldDB" id="A0A6J7EGM0"/>
<feature type="domain" description="Type II secretion system protein GspF" evidence="7">
    <location>
        <begin position="164"/>
        <end position="288"/>
    </location>
</feature>
<keyword evidence="3 6" id="KW-0812">Transmembrane</keyword>
<proteinExistence type="predicted"/>
<dbReference type="Pfam" id="PF00482">
    <property type="entry name" value="T2SSF"/>
    <property type="match status" value="1"/>
</dbReference>
<keyword evidence="4 6" id="KW-1133">Transmembrane helix</keyword>
<evidence type="ECO:0000256" key="2">
    <source>
        <dbReference type="ARBA" id="ARBA00022475"/>
    </source>
</evidence>
<accession>A0A6J7EGM0</accession>
<evidence type="ECO:0000256" key="5">
    <source>
        <dbReference type="ARBA" id="ARBA00023136"/>
    </source>
</evidence>
<evidence type="ECO:0000256" key="6">
    <source>
        <dbReference type="SAM" id="Phobius"/>
    </source>
</evidence>
<dbReference type="GO" id="GO:0005886">
    <property type="term" value="C:plasma membrane"/>
    <property type="evidence" value="ECO:0007669"/>
    <property type="project" value="UniProtKB-SubCell"/>
</dbReference>
<feature type="transmembrane region" description="Helical" evidence="6">
    <location>
        <begin position="122"/>
        <end position="140"/>
    </location>
</feature>
<organism evidence="8">
    <name type="scientific">freshwater metagenome</name>
    <dbReference type="NCBI Taxonomy" id="449393"/>
    <lineage>
        <taxon>unclassified sequences</taxon>
        <taxon>metagenomes</taxon>
        <taxon>ecological metagenomes</taxon>
    </lineage>
</organism>